<comment type="caution">
    <text evidence="1">The sequence shown here is derived from an EMBL/GenBank/DDBJ whole genome shotgun (WGS) entry which is preliminary data.</text>
</comment>
<proteinExistence type="predicted"/>
<keyword evidence="2" id="KW-1185">Reference proteome</keyword>
<sequence>MIINKNLQYAVEETTTVITSILFPLLSIKKLIKKVILPFNVAVEKPLQMDMTTQNKIKPRCVRVKIEVDLWTIFSKRVNVELRKKSYEKVDKDQL</sequence>
<protein>
    <submittedName>
        <fullName evidence="1">Uncharacterized protein</fullName>
    </submittedName>
</protein>
<name>A0A9J5YID1_SOLCO</name>
<accession>A0A9J5YID1</accession>
<evidence type="ECO:0000313" key="2">
    <source>
        <dbReference type="Proteomes" id="UP000824120"/>
    </source>
</evidence>
<dbReference type="AlphaFoldDB" id="A0A9J5YID1"/>
<dbReference type="Proteomes" id="UP000824120">
    <property type="component" value="Chromosome 6"/>
</dbReference>
<evidence type="ECO:0000313" key="1">
    <source>
        <dbReference type="EMBL" id="KAG5600090.1"/>
    </source>
</evidence>
<organism evidence="1 2">
    <name type="scientific">Solanum commersonii</name>
    <name type="common">Commerson's wild potato</name>
    <name type="synonym">Commerson's nightshade</name>
    <dbReference type="NCBI Taxonomy" id="4109"/>
    <lineage>
        <taxon>Eukaryota</taxon>
        <taxon>Viridiplantae</taxon>
        <taxon>Streptophyta</taxon>
        <taxon>Embryophyta</taxon>
        <taxon>Tracheophyta</taxon>
        <taxon>Spermatophyta</taxon>
        <taxon>Magnoliopsida</taxon>
        <taxon>eudicotyledons</taxon>
        <taxon>Gunneridae</taxon>
        <taxon>Pentapetalae</taxon>
        <taxon>asterids</taxon>
        <taxon>lamiids</taxon>
        <taxon>Solanales</taxon>
        <taxon>Solanaceae</taxon>
        <taxon>Solanoideae</taxon>
        <taxon>Solaneae</taxon>
        <taxon>Solanum</taxon>
    </lineage>
</organism>
<gene>
    <name evidence="1" type="ORF">H5410_031460</name>
</gene>
<reference evidence="1 2" key="1">
    <citation type="submission" date="2020-09" db="EMBL/GenBank/DDBJ databases">
        <title>De no assembly of potato wild relative species, Solanum commersonii.</title>
        <authorList>
            <person name="Cho K."/>
        </authorList>
    </citation>
    <scope>NUCLEOTIDE SEQUENCE [LARGE SCALE GENOMIC DNA]</scope>
    <source>
        <strain evidence="1">LZ3.2</strain>
        <tissue evidence="1">Leaf</tissue>
    </source>
</reference>
<dbReference type="EMBL" id="JACXVP010000006">
    <property type="protein sequence ID" value="KAG5600090.1"/>
    <property type="molecule type" value="Genomic_DNA"/>
</dbReference>